<evidence type="ECO:0000313" key="1">
    <source>
        <dbReference type="EMBL" id="QHN36074.1"/>
    </source>
</evidence>
<organism evidence="1 2">
    <name type="scientific">Gordonia pseudamarae</name>
    <dbReference type="NCBI Taxonomy" id="2831662"/>
    <lineage>
        <taxon>Bacteria</taxon>
        <taxon>Bacillati</taxon>
        <taxon>Actinomycetota</taxon>
        <taxon>Actinomycetes</taxon>
        <taxon>Mycobacteriales</taxon>
        <taxon>Gordoniaceae</taxon>
        <taxon>Gordonia</taxon>
    </lineage>
</organism>
<dbReference type="InterPro" id="IPR023296">
    <property type="entry name" value="Glyco_hydro_beta-prop_sf"/>
</dbReference>
<name>A0ABX6IL40_9ACTN</name>
<dbReference type="EMBL" id="CP045809">
    <property type="protein sequence ID" value="QHN36074.1"/>
    <property type="molecule type" value="Genomic_DNA"/>
</dbReference>
<reference evidence="1" key="1">
    <citation type="journal article" date="2021" name="Nat. Microbiol.">
        <title>Cocultivation of an ultrasmall environmental parasitic bacterium with lytic ability against bacteria associated with wastewater foams.</title>
        <authorList>
            <person name="Batinovic S."/>
            <person name="Rose J.J.A."/>
            <person name="Ratcliffe J."/>
            <person name="Seviour R.J."/>
            <person name="Petrovski S."/>
        </authorList>
    </citation>
    <scope>NUCLEOTIDE SEQUENCE</scope>
    <source>
        <strain evidence="1">CON9</strain>
    </source>
</reference>
<dbReference type="Proteomes" id="UP001059836">
    <property type="component" value="Chromosome"/>
</dbReference>
<gene>
    <name evidence="1" type="ORF">GII31_15550</name>
</gene>
<evidence type="ECO:0000313" key="2">
    <source>
        <dbReference type="Proteomes" id="UP001059836"/>
    </source>
</evidence>
<accession>A0ABX6IL40</accession>
<keyword evidence="2" id="KW-1185">Reference proteome</keyword>
<sequence>MTVARRCAVVLGTVLIAGVFLMAPGVVRAEPAPQWRYTLVGFSSASARDMDVYESPDGTDFTMIGKSAYRPAVGYVRDPSIVRHTDGMYYVTYTTADGATIGIARSSDRLGWEHVRTVPLPLCCAFLWGTGDGKGPVAPPLFSGSAGFRDGPSLSPFTTKAWAPEWFVDGDRVHIIVSLSTGGGFVPYLLTATDSSLRKWGWPVPIAGIGADHIDTTVVKVGSLYHAFTKNETKKLIEHAVAPALRGPYSFVSPGKWGHLIEGPAVIELPDGKWRMYLDAYAERKYLYSDSADLTTWSTPKELPGLSGTVRHFSVLREPGIPVG</sequence>
<dbReference type="Gene3D" id="2.115.10.20">
    <property type="entry name" value="Glycosyl hydrolase domain, family 43"/>
    <property type="match status" value="1"/>
</dbReference>
<proteinExistence type="predicted"/>
<dbReference type="SUPFAM" id="SSF75005">
    <property type="entry name" value="Arabinanase/levansucrase/invertase"/>
    <property type="match status" value="1"/>
</dbReference>
<protein>
    <submittedName>
        <fullName evidence="1">Arabinofuranosidase</fullName>
    </submittedName>
</protein>
<dbReference type="RefSeq" id="WP_213244326.1">
    <property type="nucleotide sequence ID" value="NZ_CP045806.1"/>
</dbReference>